<dbReference type="AlphaFoldDB" id="A0A1P9WVK0"/>
<dbReference type="EMBL" id="CP014263">
    <property type="protein sequence ID" value="AQG79417.1"/>
    <property type="molecule type" value="Genomic_DNA"/>
</dbReference>
<accession>A0A1P9WVK0</accession>
<feature type="domain" description="ABC3 transporter permease C-terminal" evidence="7">
    <location>
        <begin position="293"/>
        <end position="409"/>
    </location>
</feature>
<reference evidence="9 10" key="1">
    <citation type="submission" date="2016-01" db="EMBL/GenBank/DDBJ databases">
        <authorList>
            <person name="Oliw E.H."/>
        </authorList>
    </citation>
    <scope>NUCLEOTIDE SEQUENCE [LARGE SCALE GENOMIC DNA]</scope>
    <source>
        <strain evidence="9 10">DY10</strain>
    </source>
</reference>
<evidence type="ECO:0000256" key="1">
    <source>
        <dbReference type="ARBA" id="ARBA00004651"/>
    </source>
</evidence>
<dbReference type="STRING" id="1178516.AWR27_08840"/>
<evidence type="ECO:0000256" key="5">
    <source>
        <dbReference type="ARBA" id="ARBA00023136"/>
    </source>
</evidence>
<dbReference type="Pfam" id="PF12704">
    <property type="entry name" value="MacB_PCD"/>
    <property type="match status" value="2"/>
</dbReference>
<evidence type="ECO:0000313" key="9">
    <source>
        <dbReference type="EMBL" id="AQG79417.1"/>
    </source>
</evidence>
<feature type="transmembrane region" description="Helical" evidence="6">
    <location>
        <begin position="21"/>
        <end position="42"/>
    </location>
</feature>
<feature type="transmembrane region" description="Helical" evidence="6">
    <location>
        <begin position="677"/>
        <end position="701"/>
    </location>
</feature>
<dbReference type="GO" id="GO:0022857">
    <property type="term" value="F:transmembrane transporter activity"/>
    <property type="evidence" value="ECO:0007669"/>
    <property type="project" value="TreeGrafter"/>
</dbReference>
<keyword evidence="5 6" id="KW-0472">Membrane</keyword>
<keyword evidence="3 6" id="KW-0812">Transmembrane</keyword>
<keyword evidence="2" id="KW-1003">Cell membrane</keyword>
<protein>
    <submittedName>
        <fullName evidence="9">ABC transporter permease</fullName>
    </submittedName>
</protein>
<keyword evidence="10" id="KW-1185">Reference proteome</keyword>
<feature type="transmembrane region" description="Helical" evidence="6">
    <location>
        <begin position="381"/>
        <end position="404"/>
    </location>
</feature>
<dbReference type="OrthoDB" id="5933722at2"/>
<dbReference type="PANTHER" id="PTHR30572">
    <property type="entry name" value="MEMBRANE COMPONENT OF TRANSPORTER-RELATED"/>
    <property type="match status" value="1"/>
</dbReference>
<evidence type="ECO:0000313" key="10">
    <source>
        <dbReference type="Proteomes" id="UP000187941"/>
    </source>
</evidence>
<dbReference type="Proteomes" id="UP000187941">
    <property type="component" value="Chromosome"/>
</dbReference>
<dbReference type="PANTHER" id="PTHR30572:SF18">
    <property type="entry name" value="ABC-TYPE MACROLIDE FAMILY EXPORT SYSTEM PERMEASE COMPONENT 2"/>
    <property type="match status" value="1"/>
</dbReference>
<dbReference type="GO" id="GO:0005886">
    <property type="term" value="C:plasma membrane"/>
    <property type="evidence" value="ECO:0007669"/>
    <property type="project" value="UniProtKB-SubCell"/>
</dbReference>
<feature type="transmembrane region" description="Helical" evidence="6">
    <location>
        <begin position="287"/>
        <end position="307"/>
    </location>
</feature>
<feature type="transmembrane region" description="Helical" evidence="6">
    <location>
        <begin position="429"/>
        <end position="449"/>
    </location>
</feature>
<keyword evidence="4 6" id="KW-1133">Transmembrane helix</keyword>
<organism evidence="9 10">
    <name type="scientific">Spirosoma montaniterrae</name>
    <dbReference type="NCBI Taxonomy" id="1178516"/>
    <lineage>
        <taxon>Bacteria</taxon>
        <taxon>Pseudomonadati</taxon>
        <taxon>Bacteroidota</taxon>
        <taxon>Cytophagia</taxon>
        <taxon>Cytophagales</taxon>
        <taxon>Cytophagaceae</taxon>
        <taxon>Spirosoma</taxon>
    </lineage>
</organism>
<dbReference type="KEGG" id="smon:AWR27_08840"/>
<dbReference type="Pfam" id="PF02687">
    <property type="entry name" value="FtsX"/>
    <property type="match status" value="2"/>
</dbReference>
<proteinExistence type="predicted"/>
<dbReference type="RefSeq" id="WP_077130853.1">
    <property type="nucleotide sequence ID" value="NZ_CP014263.1"/>
</dbReference>
<dbReference type="InterPro" id="IPR025857">
    <property type="entry name" value="MacB_PCD"/>
</dbReference>
<sequence length="800" mass="89430">MLRNYFKIAWRNLLRNKTYSFINIGGLAVGMAVAILIGLWIYDELSFNKYHQNYDRIAQVREHGIREDGKHYSNTSLPYPLATELKTSYQRFFKHILIANDPGEYILTTGETKLTQKGQFIEAGAPEMLTLTMLKGSWAGLTDPHSILLSASAATALFGDADPIDKPVKINADMEAKVTGVYLDLPHNSEFHPIKFFAPFDLWTSANPWVREQQWNNWFLSVYAQVQTNVDFDKVSAIIKDIEINQIKNLKDRQEQVARQPQIALLPMSRWHLYGSYYVDDNGPVQMVWLIGLIGAFVLLLACINFMNLSTARSVKRAQEVGIRKAVGSLRGQLMSQFFSESFLVVLLAFMLSLSLVGISLPWFNDIAAKQLTVPWTASPFWLACVLFVLATGFLAGSYPAFYLSSFQPVKVLKGVVIQGRFAALPRKLLIVLQFTVSVTLIIVTLLVYRQIQHAKNRPIGYDKAGLVMVEKKTADFNDKQQLLRSELKNTGVVVEVAESRSSPTGITMWNGGFSRKGIAFDCPNGCGTLPVSPEYGQTVGWQFVAGRDFSKALATDSLGFIINESFAKLLELKTPVGEQVTWGPGQRLPKTYTVLGVVKDMVALSPYKPTIPTVFFLEDNYNWINIRLNPAISASEALPKIEAVFKKIIPTAPFDYKFADQEYAAKFAAEERIGNLALVFTVLAVLISCLGLFGLASFMAEARTKEIGVRKVLGASVLNLWGLLSKDFVILVIISFFIATPIAYYFLSNWLQKYEYRTELSWWIFAVSGAGALVITLLTISFQSVKAALMNPVKSLRTE</sequence>
<gene>
    <name evidence="9" type="ORF">AWR27_08840</name>
</gene>
<name>A0A1P9WVK0_9BACT</name>
<evidence type="ECO:0000256" key="6">
    <source>
        <dbReference type="SAM" id="Phobius"/>
    </source>
</evidence>
<comment type="subcellular location">
    <subcellularLocation>
        <location evidence="1">Cell membrane</location>
        <topology evidence="1">Multi-pass membrane protein</topology>
    </subcellularLocation>
</comment>
<feature type="transmembrane region" description="Helical" evidence="6">
    <location>
        <begin position="338"/>
        <end position="361"/>
    </location>
</feature>
<feature type="transmembrane region" description="Helical" evidence="6">
    <location>
        <begin position="761"/>
        <end position="781"/>
    </location>
</feature>
<dbReference type="InterPro" id="IPR050250">
    <property type="entry name" value="Macrolide_Exporter_MacB"/>
</dbReference>
<feature type="domain" description="MacB-like periplasmic core" evidence="8">
    <location>
        <begin position="432"/>
        <end position="644"/>
    </location>
</feature>
<evidence type="ECO:0000256" key="3">
    <source>
        <dbReference type="ARBA" id="ARBA00022692"/>
    </source>
</evidence>
<evidence type="ECO:0000259" key="7">
    <source>
        <dbReference type="Pfam" id="PF02687"/>
    </source>
</evidence>
<evidence type="ECO:0000256" key="2">
    <source>
        <dbReference type="ARBA" id="ARBA00022475"/>
    </source>
</evidence>
<feature type="transmembrane region" description="Helical" evidence="6">
    <location>
        <begin position="729"/>
        <end position="749"/>
    </location>
</feature>
<dbReference type="InterPro" id="IPR003838">
    <property type="entry name" value="ABC3_permease_C"/>
</dbReference>
<evidence type="ECO:0000256" key="4">
    <source>
        <dbReference type="ARBA" id="ARBA00022989"/>
    </source>
</evidence>
<evidence type="ECO:0000259" key="8">
    <source>
        <dbReference type="Pfam" id="PF12704"/>
    </source>
</evidence>
<feature type="domain" description="ABC3 transporter permease C-terminal" evidence="7">
    <location>
        <begin position="680"/>
        <end position="793"/>
    </location>
</feature>
<feature type="domain" description="MacB-like periplasmic core" evidence="8">
    <location>
        <begin position="20"/>
        <end position="241"/>
    </location>
</feature>